<name>A0ACB7YQH8_9ERIC</name>
<evidence type="ECO:0000313" key="1">
    <source>
        <dbReference type="EMBL" id="KAH7855877.1"/>
    </source>
</evidence>
<dbReference type="Proteomes" id="UP000828048">
    <property type="component" value="Chromosome 11"/>
</dbReference>
<proteinExistence type="predicted"/>
<comment type="caution">
    <text evidence="1">The sequence shown here is derived from an EMBL/GenBank/DDBJ whole genome shotgun (WGS) entry which is preliminary data.</text>
</comment>
<protein>
    <submittedName>
        <fullName evidence="1">Uncharacterized protein</fullName>
    </submittedName>
</protein>
<accession>A0ACB7YQH8</accession>
<keyword evidence="2" id="KW-1185">Reference proteome</keyword>
<evidence type="ECO:0000313" key="2">
    <source>
        <dbReference type="Proteomes" id="UP000828048"/>
    </source>
</evidence>
<dbReference type="EMBL" id="CM037161">
    <property type="protein sequence ID" value="KAH7855877.1"/>
    <property type="molecule type" value="Genomic_DNA"/>
</dbReference>
<gene>
    <name evidence="1" type="ORF">Vadar_029973</name>
</gene>
<organism evidence="1 2">
    <name type="scientific">Vaccinium darrowii</name>
    <dbReference type="NCBI Taxonomy" id="229202"/>
    <lineage>
        <taxon>Eukaryota</taxon>
        <taxon>Viridiplantae</taxon>
        <taxon>Streptophyta</taxon>
        <taxon>Embryophyta</taxon>
        <taxon>Tracheophyta</taxon>
        <taxon>Spermatophyta</taxon>
        <taxon>Magnoliopsida</taxon>
        <taxon>eudicotyledons</taxon>
        <taxon>Gunneridae</taxon>
        <taxon>Pentapetalae</taxon>
        <taxon>asterids</taxon>
        <taxon>Ericales</taxon>
        <taxon>Ericaceae</taxon>
        <taxon>Vaccinioideae</taxon>
        <taxon>Vaccinieae</taxon>
        <taxon>Vaccinium</taxon>
    </lineage>
</organism>
<reference evidence="1 2" key="1">
    <citation type="journal article" date="2021" name="Hortic Res">
        <title>High-quality reference genome and annotation aids understanding of berry development for evergreen blueberry (Vaccinium darrowii).</title>
        <authorList>
            <person name="Yu J."/>
            <person name="Hulse-Kemp A.M."/>
            <person name="Babiker E."/>
            <person name="Staton M."/>
        </authorList>
    </citation>
    <scope>NUCLEOTIDE SEQUENCE [LARGE SCALE GENOMIC DNA]</scope>
    <source>
        <strain evidence="2">cv. NJ 8807/NJ 8810</strain>
        <tissue evidence="1">Young leaf</tissue>
    </source>
</reference>
<sequence>MDASLMSLPKVFPLFFLLIVAVSLSYSYGNLDVACLESEKLALLSFKKSLKDPSSRLSSWDVKADCCKWSEVVCNNLTGHVRELHLQNPYDADYVTQDEYEAYVNQLKLGGEVNPSLLDLKHLSYLDLSRNDFGGIPIPSFLGSLTSLRYLNLSEAGFAGTVPHQLGNLSSLRSLGLKGPSPYSDFRSDVENLDWVSGLSTLEHLDLSNVKLNKTPNWLQVINKLPSLVELRLSECALDHMPPLEKVNFTSLAVLDLSWNEFNDSMPRWIFSLSSLVYLNLAATEFKGSLPDSFWNLTSLRVLDVSFNYNLSSTFPNSLWSVNGLISLNLRDIGFEGPIPSGLQNMTNLRELDLSENFDFNSSLPNWLYSFRYLERLNLGSTRLHGTLSSFIENLTSLVTLTLSNTELRGRVPSSIENLTSLVALDLGYTELRGRLPREMGNLCNLRALLMSGNRIEGNISELFESLSGCISYSLVYLWCDGCGLSGHLTDQLEQFKSLKVLYLGGNSLSGPIPVSFGRCSSLKRVSLEGNKLTGSLPENFGHLSNLEYITLDNNLLEGVVSEVHFVNLTSLKEFYASGNHLVLKVSPNWIPPFQLGAISLRSWHLGRQFPMWLRSQKGIGSMDLSGTGISDSVPQWFWNLSTRCGDLNLSHNQIQGKIPNIPKLDDSSPMIYLGSNQFSGPLPRLSSNVSELDLSNNSFSGDISHFLCDRKDEPRLKILHLGENKLSGEIPDCWENWPNLKVIKLVNNHFSGNIPSSLGFLSRLESLHLRNNSLSGEVPSTLENCTQLVTVDLGLNLIVGSFPTWLGRSLSNLKFLSLRSNYLHGQIPSELCHLSSLQILDLANNSFSGPIPHCLKNLTAMVVKQDSSDRIFYSAMEGVFLENAFVVTKGREDQYDAILALATSMDLSDNNISGEIPEEITSLLGLLSLNLSGNHLTGVIPKEIGNMGLLESLDLSKNQLSGKIPQSMSVLTFLSYLNVSYNNLSGRIPSSTQLQSFNSSSFTGNRLCGPPLTQNCSTDGAPPEGHDEDGTKSEVEWFYVTAALGFVVGFWAVFGPLLFKRSWRDTYFEFLDEMWKKICNCLGRF</sequence>